<organism evidence="2 3">
    <name type="scientific">Actinomadura keratinilytica</name>
    <dbReference type="NCBI Taxonomy" id="547461"/>
    <lineage>
        <taxon>Bacteria</taxon>
        <taxon>Bacillati</taxon>
        <taxon>Actinomycetota</taxon>
        <taxon>Actinomycetes</taxon>
        <taxon>Streptosporangiales</taxon>
        <taxon>Thermomonosporaceae</taxon>
        <taxon>Actinomadura</taxon>
    </lineage>
</organism>
<dbReference type="EMBL" id="BAABDO010000174">
    <property type="protein sequence ID" value="GAA3507776.1"/>
    <property type="molecule type" value="Genomic_DNA"/>
</dbReference>
<keyword evidence="3" id="KW-1185">Reference proteome</keyword>
<gene>
    <name evidence="2" type="ORF">GCM10022416_60720</name>
</gene>
<dbReference type="Gene3D" id="3.10.450.50">
    <property type="match status" value="1"/>
</dbReference>
<evidence type="ECO:0000259" key="1">
    <source>
        <dbReference type="Pfam" id="PF12680"/>
    </source>
</evidence>
<evidence type="ECO:0000313" key="3">
    <source>
        <dbReference type="Proteomes" id="UP001500266"/>
    </source>
</evidence>
<proteinExistence type="predicted"/>
<dbReference type="InterPro" id="IPR032710">
    <property type="entry name" value="NTF2-like_dom_sf"/>
</dbReference>
<reference evidence="3" key="1">
    <citation type="journal article" date="2019" name="Int. J. Syst. Evol. Microbiol.">
        <title>The Global Catalogue of Microorganisms (GCM) 10K type strain sequencing project: providing services to taxonomists for standard genome sequencing and annotation.</title>
        <authorList>
            <consortium name="The Broad Institute Genomics Platform"/>
            <consortium name="The Broad Institute Genome Sequencing Center for Infectious Disease"/>
            <person name="Wu L."/>
            <person name="Ma J."/>
        </authorList>
    </citation>
    <scope>NUCLEOTIDE SEQUENCE [LARGE SCALE GENOMIC DNA]</scope>
    <source>
        <strain evidence="3">JCM 17316</strain>
    </source>
</reference>
<sequence>MAEYEKAMRPEDLTRLFVERANAGDAAGIAALYEEDAVMAYPPGGQTVGRQAIRELWEKVLASRPHFEPEEPLPTLICGDIALTGTPAKDGAGARAQVVRRQPDGSWLRLLDRPEFVPVTDGPAADRPAAD</sequence>
<comment type="caution">
    <text evidence="2">The sequence shown here is derived from an EMBL/GenBank/DDBJ whole genome shotgun (WGS) entry which is preliminary data.</text>
</comment>
<protein>
    <recommendedName>
        <fullName evidence="1">SnoaL-like domain-containing protein</fullName>
    </recommendedName>
</protein>
<dbReference type="Proteomes" id="UP001500266">
    <property type="component" value="Unassembled WGS sequence"/>
</dbReference>
<dbReference type="SUPFAM" id="SSF54427">
    <property type="entry name" value="NTF2-like"/>
    <property type="match status" value="1"/>
</dbReference>
<dbReference type="Pfam" id="PF12680">
    <property type="entry name" value="SnoaL_2"/>
    <property type="match status" value="1"/>
</dbReference>
<evidence type="ECO:0000313" key="2">
    <source>
        <dbReference type="EMBL" id="GAA3507776.1"/>
    </source>
</evidence>
<name>A0ABP6UI25_9ACTN</name>
<dbReference type="RefSeq" id="WP_345025218.1">
    <property type="nucleotide sequence ID" value="NZ_BAABDO010000174.1"/>
</dbReference>
<feature type="domain" description="SnoaL-like" evidence="1">
    <location>
        <begin position="16"/>
        <end position="84"/>
    </location>
</feature>
<accession>A0ABP6UI25</accession>
<dbReference type="InterPro" id="IPR037401">
    <property type="entry name" value="SnoaL-like"/>
</dbReference>